<feature type="repeat" description="WD" evidence="3">
    <location>
        <begin position="858"/>
        <end position="899"/>
    </location>
</feature>
<proteinExistence type="predicted"/>
<feature type="repeat" description="WD" evidence="3">
    <location>
        <begin position="594"/>
        <end position="635"/>
    </location>
</feature>
<feature type="repeat" description="WD" evidence="3">
    <location>
        <begin position="561"/>
        <end position="592"/>
    </location>
</feature>
<dbReference type="PRINTS" id="PR00320">
    <property type="entry name" value="GPROTEINBRPT"/>
</dbReference>
<keyword evidence="2" id="KW-0677">Repeat</keyword>
<dbReference type="OrthoDB" id="538223at2759"/>
<evidence type="ECO:0000256" key="2">
    <source>
        <dbReference type="ARBA" id="ARBA00022737"/>
    </source>
</evidence>
<protein>
    <recommendedName>
        <fullName evidence="6">WD40 repeat-like protein</fullName>
    </recommendedName>
</protein>
<evidence type="ECO:0008006" key="6">
    <source>
        <dbReference type="Google" id="ProtNLM"/>
    </source>
</evidence>
<feature type="repeat" description="WD" evidence="3">
    <location>
        <begin position="987"/>
        <end position="1013"/>
    </location>
</feature>
<feature type="repeat" description="WD" evidence="3">
    <location>
        <begin position="772"/>
        <end position="813"/>
    </location>
</feature>
<evidence type="ECO:0000313" key="4">
    <source>
        <dbReference type="EMBL" id="KAF5372171.1"/>
    </source>
</evidence>
<keyword evidence="5" id="KW-1185">Reference proteome</keyword>
<dbReference type="PROSITE" id="PS50082">
    <property type="entry name" value="WD_REPEATS_2"/>
    <property type="match status" value="12"/>
</dbReference>
<reference evidence="4 5" key="1">
    <citation type="journal article" date="2020" name="ISME J.">
        <title>Uncovering the hidden diversity of litter-decomposition mechanisms in mushroom-forming fungi.</title>
        <authorList>
            <person name="Floudas D."/>
            <person name="Bentzer J."/>
            <person name="Ahren D."/>
            <person name="Johansson T."/>
            <person name="Persson P."/>
            <person name="Tunlid A."/>
        </authorList>
    </citation>
    <scope>NUCLEOTIDE SEQUENCE [LARGE SCALE GENOMIC DNA]</scope>
    <source>
        <strain evidence="4 5">CBS 291.85</strain>
    </source>
</reference>
<feature type="repeat" description="WD" evidence="3">
    <location>
        <begin position="684"/>
        <end position="719"/>
    </location>
</feature>
<dbReference type="InterPro" id="IPR036322">
    <property type="entry name" value="WD40_repeat_dom_sf"/>
</dbReference>
<dbReference type="InterPro" id="IPR015943">
    <property type="entry name" value="WD40/YVTN_repeat-like_dom_sf"/>
</dbReference>
<accession>A0A8H5LWR0</accession>
<feature type="repeat" description="WD" evidence="3">
    <location>
        <begin position="934"/>
        <end position="966"/>
    </location>
</feature>
<feature type="repeat" description="WD" evidence="3">
    <location>
        <begin position="903"/>
        <end position="932"/>
    </location>
</feature>
<dbReference type="PROSITE" id="PS50294">
    <property type="entry name" value="WD_REPEATS_REGION"/>
    <property type="match status" value="10"/>
</dbReference>
<comment type="caution">
    <text evidence="4">The sequence shown here is derived from an EMBL/GenBank/DDBJ whole genome shotgun (WGS) entry which is preliminary data.</text>
</comment>
<dbReference type="Pfam" id="PF00400">
    <property type="entry name" value="WD40"/>
    <property type="match status" value="12"/>
</dbReference>
<gene>
    <name evidence="4" type="ORF">D9758_004994</name>
</gene>
<feature type="repeat" description="WD" evidence="3">
    <location>
        <begin position="1015"/>
        <end position="1047"/>
    </location>
</feature>
<feature type="repeat" description="WD" evidence="3">
    <location>
        <begin position="815"/>
        <end position="856"/>
    </location>
</feature>
<evidence type="ECO:0000256" key="3">
    <source>
        <dbReference type="PROSITE-ProRule" id="PRU00221"/>
    </source>
</evidence>
<feature type="repeat" description="WD" evidence="3">
    <location>
        <begin position="637"/>
        <end position="678"/>
    </location>
</feature>
<feature type="repeat" description="WD" evidence="3">
    <location>
        <begin position="729"/>
        <end position="770"/>
    </location>
</feature>
<dbReference type="SMART" id="SM00320">
    <property type="entry name" value="WD40"/>
    <property type="match status" value="12"/>
</dbReference>
<dbReference type="InterPro" id="IPR019775">
    <property type="entry name" value="WD40_repeat_CS"/>
</dbReference>
<evidence type="ECO:0000313" key="5">
    <source>
        <dbReference type="Proteomes" id="UP000559256"/>
    </source>
</evidence>
<dbReference type="InterPro" id="IPR001680">
    <property type="entry name" value="WD40_rpt"/>
</dbReference>
<dbReference type="PROSITE" id="PS00678">
    <property type="entry name" value="WD_REPEATS_1"/>
    <property type="match status" value="8"/>
</dbReference>
<dbReference type="InterPro" id="IPR020472">
    <property type="entry name" value="WD40_PAC1"/>
</dbReference>
<dbReference type="PANTHER" id="PTHR44129">
    <property type="entry name" value="WD REPEAT-CONTAINING PROTEIN POP1"/>
    <property type="match status" value="1"/>
</dbReference>
<dbReference type="CDD" id="cd00200">
    <property type="entry name" value="WD40"/>
    <property type="match status" value="2"/>
</dbReference>
<dbReference type="EMBL" id="JAACJM010000006">
    <property type="protein sequence ID" value="KAF5372171.1"/>
    <property type="molecule type" value="Genomic_DNA"/>
</dbReference>
<sequence>MQMFTNASNFQMENTTVTNIGRDQVNVTNNYYNESGLALQEKKLQPIMNTVRKKDICMNGTRVQLLKDLSDWVLQPDSRVAIAVSLAEQLRKMNDQVILALTFHCVKGQDTSKESPLKFKDDTSLNANGLPLQEQFNAFLDVSLLNFSTGRKVVIIIDGLDEWETSIQWKILSQSLVATSLQVPWLRVIITSCPQVELDKSPNANIAVKSFNLMEQYKSDVDIQMFFQERLNEPGIQNFADSDTKKLVAKAGGLFIWATTALTFIQDDVDEERNLQLILGLPGQDVEGNNPYTELYTLYQSILKQCFKSTKSQKLFRDIVGVLLAVEEPISTSVLVELLQSLKISVEKVLHILKALKLYYHLSLKEFLSSSSTSDDFHVQLLVQNCVGILVKELRFNICGLELSTVKNTDVQNPSLSDRIQSNIRAHLQYSCMYWTTHLANGGDISGEIVGRIEMLMNGKWLIYWIECMSLVDRIHKLKENISSSIQNKNVEDLADKASKLINTFSVQLNESTPHLYVSALAMVSQLDWFGDYIKKRVHIENFHLSSHLLTINTACRANNVAYSPDGKHVVSGSDDITVRMWDIYTARQVGEALQGHIQRVYSVAYSPDEKYVVSGSANITVRVWNTDTGQQVGEPLQGHTDWANSVAYSPDGKHVVSGSCDKTVRIWNSETGQQMGQPLGQPLHGHTGIVWSVAWSPDGKDVVSGSEDQTIRIWHTETALQGKDGEVLQGHTKSVMSVAYSPDGKDVVSGSSDYTVRIWDTETGKEVGEPFQGHTDSVYSVAYSPDGKHMVSGSLDNTVRIWDSENGQQVEEPLQGHTDWVMSVGYSPDGKHIGSGSDDRTVRIWNIETRKQKGNQIQGHTDRVLSVAYSSDKKHVVSGCDDTTVRIWDTDTAHKNMGHCDWTANGKHVVSGSDDKTVRIWDTVTGQQVGKQLQGHDETVWSVAYCPDGKHVVSGSTDNTVRIWKWHVVSGSSDNTVRILDTEEVDGKYVVSGSDDQTIRLWDTETGQQVGYPMQGHTDWVSAVAYSPDGKHMMSGSGDCTIRIWDTQVEPTFPKIQDIPPSYAHSPPDEPCHINEQGWLCTKDQQSKLILWLPPNFHGIDCRQVLTIPSNTANFSFKVDWSNFAYGQNWTQVWEDED</sequence>
<organism evidence="4 5">
    <name type="scientific">Tetrapyrgos nigripes</name>
    <dbReference type="NCBI Taxonomy" id="182062"/>
    <lineage>
        <taxon>Eukaryota</taxon>
        <taxon>Fungi</taxon>
        <taxon>Dikarya</taxon>
        <taxon>Basidiomycota</taxon>
        <taxon>Agaricomycotina</taxon>
        <taxon>Agaricomycetes</taxon>
        <taxon>Agaricomycetidae</taxon>
        <taxon>Agaricales</taxon>
        <taxon>Marasmiineae</taxon>
        <taxon>Marasmiaceae</taxon>
        <taxon>Tetrapyrgos</taxon>
    </lineage>
</organism>
<name>A0A8H5LWR0_9AGAR</name>
<dbReference type="InterPro" id="IPR050349">
    <property type="entry name" value="WD_LIS1/nudF_dynein_reg"/>
</dbReference>
<dbReference type="AlphaFoldDB" id="A0A8H5LWR0"/>
<keyword evidence="1 3" id="KW-0853">WD repeat</keyword>
<dbReference type="Proteomes" id="UP000559256">
    <property type="component" value="Unassembled WGS sequence"/>
</dbReference>
<dbReference type="Gene3D" id="2.130.10.10">
    <property type="entry name" value="YVTN repeat-like/Quinoprotein amine dehydrogenase"/>
    <property type="match status" value="6"/>
</dbReference>
<evidence type="ECO:0000256" key="1">
    <source>
        <dbReference type="ARBA" id="ARBA00022574"/>
    </source>
</evidence>
<dbReference type="SUPFAM" id="SSF50978">
    <property type="entry name" value="WD40 repeat-like"/>
    <property type="match status" value="2"/>
</dbReference>